<dbReference type="SUPFAM" id="SSF56349">
    <property type="entry name" value="DNA breaking-rejoining enzymes"/>
    <property type="match status" value="1"/>
</dbReference>
<dbReference type="Proteomes" id="UP001596137">
    <property type="component" value="Unassembled WGS sequence"/>
</dbReference>
<dbReference type="PROSITE" id="PS51900">
    <property type="entry name" value="CB"/>
    <property type="match status" value="1"/>
</dbReference>
<sequence>MADNTRRSYESHIRLYLIPHLGRIPIDQLTVTHFTDLFDAIEETNDIIRQARTSADPALRATIKGRRVVGPTSLHRIRATARHALNIAIKQDRLIDFNPAAVVELPPASKPRPLVWTPNASTTGPPSTPTTRPKPADAPPGTGPVSSTSTSPPHAPAR</sequence>
<keyword evidence="6" id="KW-1185">Reference proteome</keyword>
<protein>
    <recommendedName>
        <fullName evidence="4">Core-binding (CB) domain-containing protein</fullName>
    </recommendedName>
</protein>
<evidence type="ECO:0000256" key="1">
    <source>
        <dbReference type="ARBA" id="ARBA00023125"/>
    </source>
</evidence>
<dbReference type="InterPro" id="IPR044068">
    <property type="entry name" value="CB"/>
</dbReference>
<dbReference type="InterPro" id="IPR010998">
    <property type="entry name" value="Integrase_recombinase_N"/>
</dbReference>
<keyword evidence="1 2" id="KW-0238">DNA-binding</keyword>
<name>A0ABW1NGM3_9ACTN</name>
<evidence type="ECO:0000313" key="6">
    <source>
        <dbReference type="Proteomes" id="UP001596137"/>
    </source>
</evidence>
<dbReference type="Gene3D" id="1.10.150.130">
    <property type="match status" value="1"/>
</dbReference>
<gene>
    <name evidence="5" type="ORF">ACFP1K_13135</name>
</gene>
<dbReference type="InterPro" id="IPR011010">
    <property type="entry name" value="DNA_brk_join_enz"/>
</dbReference>
<feature type="compositionally biased region" description="Low complexity" evidence="3">
    <location>
        <begin position="143"/>
        <end position="152"/>
    </location>
</feature>
<feature type="region of interest" description="Disordered" evidence="3">
    <location>
        <begin position="107"/>
        <end position="158"/>
    </location>
</feature>
<dbReference type="RefSeq" id="WP_380751383.1">
    <property type="nucleotide sequence ID" value="NZ_JBHSRF010000014.1"/>
</dbReference>
<reference evidence="6" key="1">
    <citation type="journal article" date="2019" name="Int. J. Syst. Evol. Microbiol.">
        <title>The Global Catalogue of Microorganisms (GCM) 10K type strain sequencing project: providing services to taxonomists for standard genome sequencing and annotation.</title>
        <authorList>
            <consortium name="The Broad Institute Genomics Platform"/>
            <consortium name="The Broad Institute Genome Sequencing Center for Infectious Disease"/>
            <person name="Wu L."/>
            <person name="Ma J."/>
        </authorList>
    </citation>
    <scope>NUCLEOTIDE SEQUENCE [LARGE SCALE GENOMIC DNA]</scope>
    <source>
        <strain evidence="6">JCM 30346</strain>
    </source>
</reference>
<organism evidence="5 6">
    <name type="scientific">Sphaerisporangium aureirubrum</name>
    <dbReference type="NCBI Taxonomy" id="1544736"/>
    <lineage>
        <taxon>Bacteria</taxon>
        <taxon>Bacillati</taxon>
        <taxon>Actinomycetota</taxon>
        <taxon>Actinomycetes</taxon>
        <taxon>Streptosporangiales</taxon>
        <taxon>Streptosporangiaceae</taxon>
        <taxon>Sphaerisporangium</taxon>
    </lineage>
</organism>
<dbReference type="EMBL" id="JBHSRF010000014">
    <property type="protein sequence ID" value="MFC6082103.1"/>
    <property type="molecule type" value="Genomic_DNA"/>
</dbReference>
<evidence type="ECO:0000259" key="4">
    <source>
        <dbReference type="PROSITE" id="PS51900"/>
    </source>
</evidence>
<feature type="compositionally biased region" description="Low complexity" evidence="3">
    <location>
        <begin position="117"/>
        <end position="135"/>
    </location>
</feature>
<evidence type="ECO:0000256" key="3">
    <source>
        <dbReference type="SAM" id="MobiDB-lite"/>
    </source>
</evidence>
<comment type="caution">
    <text evidence="5">The sequence shown here is derived from an EMBL/GenBank/DDBJ whole genome shotgun (WGS) entry which is preliminary data.</text>
</comment>
<proteinExistence type="predicted"/>
<evidence type="ECO:0000256" key="2">
    <source>
        <dbReference type="PROSITE-ProRule" id="PRU01248"/>
    </source>
</evidence>
<accession>A0ABW1NGM3</accession>
<feature type="domain" description="Core-binding (CB)" evidence="4">
    <location>
        <begin position="1"/>
        <end position="89"/>
    </location>
</feature>
<evidence type="ECO:0000313" key="5">
    <source>
        <dbReference type="EMBL" id="MFC6082103.1"/>
    </source>
</evidence>